<comment type="catalytic activity">
    <reaction evidence="7">
        <text>L-threonyl-[protein] + ATP = O-phospho-L-threonyl-[protein] + ADP + H(+)</text>
        <dbReference type="Rhea" id="RHEA:46608"/>
        <dbReference type="Rhea" id="RHEA-COMP:11060"/>
        <dbReference type="Rhea" id="RHEA-COMP:11605"/>
        <dbReference type="ChEBI" id="CHEBI:15378"/>
        <dbReference type="ChEBI" id="CHEBI:30013"/>
        <dbReference type="ChEBI" id="CHEBI:30616"/>
        <dbReference type="ChEBI" id="CHEBI:61977"/>
        <dbReference type="ChEBI" id="CHEBI:456216"/>
        <dbReference type="EC" id="2.7.11.1"/>
    </reaction>
</comment>
<dbReference type="Proteomes" id="UP000613580">
    <property type="component" value="Unassembled WGS sequence"/>
</dbReference>
<gene>
    <name evidence="11" type="ORF">HMN09_00185400</name>
</gene>
<dbReference type="PROSITE" id="PS00107">
    <property type="entry name" value="PROTEIN_KINASE_ATP"/>
    <property type="match status" value="1"/>
</dbReference>
<accession>A0A8H6TNS0</accession>
<dbReference type="GO" id="GO:0005737">
    <property type="term" value="C:cytoplasm"/>
    <property type="evidence" value="ECO:0007669"/>
    <property type="project" value="TreeGrafter"/>
</dbReference>
<dbReference type="GO" id="GO:0005634">
    <property type="term" value="C:nucleus"/>
    <property type="evidence" value="ECO:0007669"/>
    <property type="project" value="TreeGrafter"/>
</dbReference>
<reference evidence="11" key="1">
    <citation type="submission" date="2020-05" db="EMBL/GenBank/DDBJ databases">
        <title>Mycena genomes resolve the evolution of fungal bioluminescence.</title>
        <authorList>
            <person name="Tsai I.J."/>
        </authorList>
    </citation>
    <scope>NUCLEOTIDE SEQUENCE</scope>
    <source>
        <strain evidence="11">110903Hualien_Pintung</strain>
    </source>
</reference>
<keyword evidence="2" id="KW-0723">Serine/threonine-protein kinase</keyword>
<keyword evidence="3" id="KW-0808">Transferase</keyword>
<dbReference type="PANTHER" id="PTHR47634">
    <property type="entry name" value="PROTEIN KINASE DOMAIN-CONTAINING PROTEIN-RELATED"/>
    <property type="match status" value="1"/>
</dbReference>
<name>A0A8H6TNS0_MYCCL</name>
<evidence type="ECO:0000256" key="3">
    <source>
        <dbReference type="ARBA" id="ARBA00022679"/>
    </source>
</evidence>
<dbReference type="InterPro" id="IPR000719">
    <property type="entry name" value="Prot_kinase_dom"/>
</dbReference>
<evidence type="ECO:0000256" key="1">
    <source>
        <dbReference type="ARBA" id="ARBA00012513"/>
    </source>
</evidence>
<dbReference type="InterPro" id="IPR051334">
    <property type="entry name" value="SRPK"/>
</dbReference>
<dbReference type="PROSITE" id="PS50011">
    <property type="entry name" value="PROTEIN_KINASE_DOM"/>
    <property type="match status" value="1"/>
</dbReference>
<dbReference type="GO" id="GO:0000245">
    <property type="term" value="P:spliceosomal complex assembly"/>
    <property type="evidence" value="ECO:0007669"/>
    <property type="project" value="TreeGrafter"/>
</dbReference>
<dbReference type="EMBL" id="JACAZE010000002">
    <property type="protein sequence ID" value="KAF7320985.1"/>
    <property type="molecule type" value="Genomic_DNA"/>
</dbReference>
<keyword evidence="12" id="KW-1185">Reference proteome</keyword>
<dbReference type="Gene3D" id="3.30.200.20">
    <property type="entry name" value="Phosphorylase Kinase, domain 1"/>
    <property type="match status" value="2"/>
</dbReference>
<keyword evidence="5" id="KW-0418">Kinase</keyword>
<proteinExistence type="predicted"/>
<evidence type="ECO:0000256" key="5">
    <source>
        <dbReference type="ARBA" id="ARBA00022777"/>
    </source>
</evidence>
<evidence type="ECO:0000256" key="2">
    <source>
        <dbReference type="ARBA" id="ARBA00022527"/>
    </source>
</evidence>
<dbReference type="SUPFAM" id="SSF56112">
    <property type="entry name" value="Protein kinase-like (PK-like)"/>
    <property type="match status" value="2"/>
</dbReference>
<dbReference type="EC" id="2.7.11.1" evidence="1"/>
<evidence type="ECO:0000313" key="11">
    <source>
        <dbReference type="EMBL" id="KAF7320985.1"/>
    </source>
</evidence>
<sequence>MSLALNSHDMSDSSSSSGASSLFAFDLASDTEQPEAYVSGGFLPVDVGDLLGPQADSSLRYRVLGKLGHGAYSTVWLARDNVAKTMVAVKTLRASESTNSRELTLLQRLRNSSPDSSAVVQILNAFTAQSPNGIHQILVTELVIPLRELLEMIRLALLSFTNAVLYTEADLHPNNIGAHLRNLDNLTEKEFWKQSGSPSVVPMISMDSERDPGSFPANLTRGIQLGRILERVEPASLQREIQIRIIDLGCGRIAEDTACPRWHTPLPYVAPELAFPMLVENNRDAFWVGDVLGPLRYRVLAKLGHGSYSTVWLARDTTRQTMVAVKAIRASNSVNSREVAILQRLRSSGSEHSPVIELLDDFTALSPNGLHQMLVTELVVPLSDLLGRIRLAVGAVNASNIARQLLEGVAFIHDRGIVHGDLHPGNIGARLCDLDSFSDKNFWYNFGTPNIVPVVSLDSTRDRASTPAYLTADVPLLGIMQQTMPQVLHREPQVRILDLGCARFAEEASCPRWHAPYSYAAPELLFGMIAQKTRDVIWDWRVDIWSMACTIWELLAAERLFTWNEKYIFRNIARLCDGAPAEWLPWIEAKEAAYTDAPWEKERKRLQNRGQKPAAVDATIALLRHMLKINPLDRPSAADLLYDPFLQTDPVQ</sequence>
<feature type="binding site" evidence="9">
    <location>
        <position position="326"/>
    </location>
    <ligand>
        <name>ATP</name>
        <dbReference type="ChEBI" id="CHEBI:30616"/>
    </ligand>
</feature>
<keyword evidence="6 9" id="KW-0067">ATP-binding</keyword>
<evidence type="ECO:0000256" key="8">
    <source>
        <dbReference type="ARBA" id="ARBA00048679"/>
    </source>
</evidence>
<dbReference type="Gene3D" id="1.10.510.10">
    <property type="entry name" value="Transferase(Phosphotransferase) domain 1"/>
    <property type="match status" value="1"/>
</dbReference>
<dbReference type="AlphaFoldDB" id="A0A8H6TNS0"/>
<dbReference type="Pfam" id="PF00069">
    <property type="entry name" value="Pkinase"/>
    <property type="match status" value="2"/>
</dbReference>
<evidence type="ECO:0000256" key="6">
    <source>
        <dbReference type="ARBA" id="ARBA00022840"/>
    </source>
</evidence>
<evidence type="ECO:0000259" key="10">
    <source>
        <dbReference type="PROSITE" id="PS50011"/>
    </source>
</evidence>
<dbReference type="GO" id="GO:0005524">
    <property type="term" value="F:ATP binding"/>
    <property type="evidence" value="ECO:0007669"/>
    <property type="project" value="UniProtKB-UniRule"/>
</dbReference>
<evidence type="ECO:0000256" key="9">
    <source>
        <dbReference type="PROSITE-ProRule" id="PRU10141"/>
    </source>
</evidence>
<organism evidence="11 12">
    <name type="scientific">Mycena chlorophos</name>
    <name type="common">Agaric fungus</name>
    <name type="synonym">Agaricus chlorophos</name>
    <dbReference type="NCBI Taxonomy" id="658473"/>
    <lineage>
        <taxon>Eukaryota</taxon>
        <taxon>Fungi</taxon>
        <taxon>Dikarya</taxon>
        <taxon>Basidiomycota</taxon>
        <taxon>Agaricomycotina</taxon>
        <taxon>Agaricomycetes</taxon>
        <taxon>Agaricomycetidae</taxon>
        <taxon>Agaricales</taxon>
        <taxon>Marasmiineae</taxon>
        <taxon>Mycenaceae</taxon>
        <taxon>Mycena</taxon>
    </lineage>
</organism>
<dbReference type="PANTHER" id="PTHR47634:SF9">
    <property type="entry name" value="PROTEIN KINASE DOMAIN-CONTAINING PROTEIN-RELATED"/>
    <property type="match status" value="1"/>
</dbReference>
<protein>
    <recommendedName>
        <fullName evidence="1">non-specific serine/threonine protein kinase</fullName>
        <ecNumber evidence="1">2.7.11.1</ecNumber>
    </recommendedName>
</protein>
<feature type="domain" description="Protein kinase" evidence="10">
    <location>
        <begin position="297"/>
        <end position="646"/>
    </location>
</feature>
<dbReference type="OrthoDB" id="5979581at2759"/>
<keyword evidence="4 9" id="KW-0547">Nucleotide-binding</keyword>
<comment type="caution">
    <text evidence="11">The sequence shown here is derived from an EMBL/GenBank/DDBJ whole genome shotgun (WGS) entry which is preliminary data.</text>
</comment>
<dbReference type="InterPro" id="IPR011009">
    <property type="entry name" value="Kinase-like_dom_sf"/>
</dbReference>
<evidence type="ECO:0000256" key="7">
    <source>
        <dbReference type="ARBA" id="ARBA00047899"/>
    </source>
</evidence>
<evidence type="ECO:0000256" key="4">
    <source>
        <dbReference type="ARBA" id="ARBA00022741"/>
    </source>
</evidence>
<comment type="catalytic activity">
    <reaction evidence="8">
        <text>L-seryl-[protein] + ATP = O-phospho-L-seryl-[protein] + ADP + H(+)</text>
        <dbReference type="Rhea" id="RHEA:17989"/>
        <dbReference type="Rhea" id="RHEA-COMP:9863"/>
        <dbReference type="Rhea" id="RHEA-COMP:11604"/>
        <dbReference type="ChEBI" id="CHEBI:15378"/>
        <dbReference type="ChEBI" id="CHEBI:29999"/>
        <dbReference type="ChEBI" id="CHEBI:30616"/>
        <dbReference type="ChEBI" id="CHEBI:83421"/>
        <dbReference type="ChEBI" id="CHEBI:456216"/>
        <dbReference type="EC" id="2.7.11.1"/>
    </reaction>
</comment>
<evidence type="ECO:0000313" key="12">
    <source>
        <dbReference type="Proteomes" id="UP000613580"/>
    </source>
</evidence>
<dbReference type="GO" id="GO:0004674">
    <property type="term" value="F:protein serine/threonine kinase activity"/>
    <property type="evidence" value="ECO:0007669"/>
    <property type="project" value="UniProtKB-KW"/>
</dbReference>
<dbReference type="InterPro" id="IPR017441">
    <property type="entry name" value="Protein_kinase_ATP_BS"/>
</dbReference>
<dbReference type="GO" id="GO:0050684">
    <property type="term" value="P:regulation of mRNA processing"/>
    <property type="evidence" value="ECO:0007669"/>
    <property type="project" value="TreeGrafter"/>
</dbReference>